<dbReference type="InterPro" id="IPR036852">
    <property type="entry name" value="Peptidase_S8/S53_dom_sf"/>
</dbReference>
<dbReference type="Proteomes" id="UP000774935">
    <property type="component" value="Unassembled WGS sequence"/>
</dbReference>
<feature type="chain" id="PRO_5047330759" evidence="3">
    <location>
        <begin position="30"/>
        <end position="884"/>
    </location>
</feature>
<reference evidence="5 6" key="1">
    <citation type="submission" date="2021-07" db="EMBL/GenBank/DDBJ databases">
        <authorList>
            <person name="Kim M.K."/>
        </authorList>
    </citation>
    <scope>NUCLEOTIDE SEQUENCE [LARGE SCALE GENOMIC DNA]</scope>
    <source>
        <strain evidence="5 6">HLY7-15</strain>
    </source>
</reference>
<comment type="similarity">
    <text evidence="1 2">Belongs to the peptidase S8 family.</text>
</comment>
<comment type="caution">
    <text evidence="2">Lacks conserved residue(s) required for the propagation of feature annotation.</text>
</comment>
<comment type="caution">
    <text evidence="5">The sequence shown here is derived from an EMBL/GenBank/DDBJ whole genome shotgun (WGS) entry which is preliminary data.</text>
</comment>
<protein>
    <submittedName>
        <fullName evidence="5">S8 family serine peptidase</fullName>
    </submittedName>
</protein>
<feature type="signal peptide" evidence="3">
    <location>
        <begin position="1"/>
        <end position="29"/>
    </location>
</feature>
<dbReference type="InterPro" id="IPR008979">
    <property type="entry name" value="Galactose-bd-like_sf"/>
</dbReference>
<dbReference type="Gene3D" id="2.60.120.380">
    <property type="match status" value="1"/>
</dbReference>
<feature type="domain" description="Peptidase S8/S53" evidence="4">
    <location>
        <begin position="179"/>
        <end position="397"/>
    </location>
</feature>
<dbReference type="Pfam" id="PF00082">
    <property type="entry name" value="Peptidase_S8"/>
    <property type="match status" value="1"/>
</dbReference>
<dbReference type="InterPro" id="IPR026444">
    <property type="entry name" value="Secre_tail"/>
</dbReference>
<dbReference type="RefSeq" id="WP_199111079.1">
    <property type="nucleotide sequence ID" value="NZ_JAHWXQ010000004.1"/>
</dbReference>
<keyword evidence="3" id="KW-0732">Signal</keyword>
<organism evidence="5 6">
    <name type="scientific">Pontibacter populi</name>
    <dbReference type="NCBI Taxonomy" id="890055"/>
    <lineage>
        <taxon>Bacteria</taxon>
        <taxon>Pseudomonadati</taxon>
        <taxon>Bacteroidota</taxon>
        <taxon>Cytophagia</taxon>
        <taxon>Cytophagales</taxon>
        <taxon>Hymenobacteraceae</taxon>
        <taxon>Pontibacter</taxon>
    </lineage>
</organism>
<dbReference type="Gene3D" id="3.40.50.200">
    <property type="entry name" value="Peptidase S8/S53 domain"/>
    <property type="match status" value="1"/>
</dbReference>
<proteinExistence type="inferred from homology"/>
<dbReference type="PANTHER" id="PTHR43399">
    <property type="entry name" value="SUBTILISIN-RELATED"/>
    <property type="match status" value="1"/>
</dbReference>
<sequence>MKKRWKCPFNVLQWVTCVGLLLCSIQVTAQQQAPRKTEAAKLKRIAPGLEQSIGKTGSKTVRVQVKNKAQFLTWLTENNYNGNVTQTTPSAQILTLSNVSAKTLQQLANSGLVTYIDKPNRQAREEIELKDADFAVNNIYAIRSLYPLLNGSNMTASVKEGAFNPNDIDLKGRALSPESFGTTFTPHATTMATIIAGAGNSGPKGRGIADHAWLASSDFAELFPDNSKSLLSKGISLQNHSYGVGVENYYGLESAAYDREIYQNPTLLHVFSSGNSGDKADEVGNYVGMAGFANLTGQFKTSKNTLSVGAIEPTGKVGFLSSKGPAYDGRVKPELVAFGKGGTSEAAAVVSGVALLVQQAYKEMHGGLPTAALVKAALINSADDAGRPEVDFETGFGNTDAFGAIKTIQENRFIVGEVTNKATQQHTISVPAGTQKLKVTLVWHEVEGSPEAAKALINDLDLTLTTVNGAVLKPWVLSSFPHPDSLQLPAKRREDHLNNVEQVTIDLPAAGTYQVKVFGYDVPQGPQNYSLVYEFETGPEWVYPTIGVNLQAASVNRLRWKSTLPGEKGKLEYKLQNSTEWKLIADNIDLAATYFDWNAPDVITKAQLRLTTPTTTTLSGDFLLTKQLKLKVGYNCDDQVMLHWAKLANAEQYQLYQVGSTHLEPFLVTADTLALLNKSQLQGLPGFVNVAPFIDGTQAETSETVAFNQMGIGCYIKMFLPYQFVTDSVDLQLELSTRYQVTSVTLERLVRGNYTAVQTIAPVTQLAYKLHDTSPVLGKNMYRVKVTTADNKFYYSQPEEVLYADAGFVQAYPNPIPSGEILSVAVASDVAIVQLYDQLGKLVYESEEYGVIKQISTAGLKGSLYIMRLKTETGNYVIGKVLVL</sequence>
<evidence type="ECO:0000256" key="2">
    <source>
        <dbReference type="PROSITE-ProRule" id="PRU01240"/>
    </source>
</evidence>
<dbReference type="InterPro" id="IPR051048">
    <property type="entry name" value="Peptidase_S8/S53_subtilisin"/>
</dbReference>
<dbReference type="EMBL" id="JAHWXQ010000004">
    <property type="protein sequence ID" value="MBW3366433.1"/>
    <property type="molecule type" value="Genomic_DNA"/>
</dbReference>
<accession>A0ABS6XEM8</accession>
<evidence type="ECO:0000256" key="3">
    <source>
        <dbReference type="SAM" id="SignalP"/>
    </source>
</evidence>
<dbReference type="PROSITE" id="PS51892">
    <property type="entry name" value="SUBTILASE"/>
    <property type="match status" value="1"/>
</dbReference>
<dbReference type="SUPFAM" id="SSF52743">
    <property type="entry name" value="Subtilisin-like"/>
    <property type="match status" value="1"/>
</dbReference>
<dbReference type="InterPro" id="IPR034058">
    <property type="entry name" value="TagA/B/C/D_pept_dom"/>
</dbReference>
<dbReference type="CDD" id="cd04842">
    <property type="entry name" value="Peptidases_S8_Kp43_protease"/>
    <property type="match status" value="1"/>
</dbReference>
<dbReference type="SUPFAM" id="SSF49785">
    <property type="entry name" value="Galactose-binding domain-like"/>
    <property type="match status" value="1"/>
</dbReference>
<keyword evidence="6" id="KW-1185">Reference proteome</keyword>
<name>A0ABS6XEM8_9BACT</name>
<gene>
    <name evidence="5" type="ORF">KYK27_15325</name>
</gene>
<dbReference type="PANTHER" id="PTHR43399:SF4">
    <property type="entry name" value="CELL WALL-ASSOCIATED PROTEASE"/>
    <property type="match status" value="1"/>
</dbReference>
<dbReference type="NCBIfam" id="TIGR04183">
    <property type="entry name" value="Por_Secre_tail"/>
    <property type="match status" value="1"/>
</dbReference>
<evidence type="ECO:0000313" key="5">
    <source>
        <dbReference type="EMBL" id="MBW3366433.1"/>
    </source>
</evidence>
<evidence type="ECO:0000313" key="6">
    <source>
        <dbReference type="Proteomes" id="UP000774935"/>
    </source>
</evidence>
<dbReference type="InterPro" id="IPR000209">
    <property type="entry name" value="Peptidase_S8/S53_dom"/>
</dbReference>
<evidence type="ECO:0000259" key="4">
    <source>
        <dbReference type="Pfam" id="PF00082"/>
    </source>
</evidence>
<evidence type="ECO:0000256" key="1">
    <source>
        <dbReference type="ARBA" id="ARBA00011073"/>
    </source>
</evidence>